<dbReference type="EMBL" id="JAANBB010000082">
    <property type="protein sequence ID" value="KAF7551246.1"/>
    <property type="molecule type" value="Genomic_DNA"/>
</dbReference>
<feature type="compositionally biased region" description="Low complexity" evidence="1">
    <location>
        <begin position="416"/>
        <end position="429"/>
    </location>
</feature>
<reference evidence="2" key="1">
    <citation type="submission" date="2020-03" db="EMBL/GenBank/DDBJ databases">
        <title>Draft Genome Sequence of Cylindrodendrum hubeiense.</title>
        <authorList>
            <person name="Buettner E."/>
            <person name="Kellner H."/>
        </authorList>
    </citation>
    <scope>NUCLEOTIDE SEQUENCE</scope>
    <source>
        <strain evidence="2">IHI 201604</strain>
    </source>
</reference>
<keyword evidence="3" id="KW-1185">Reference proteome</keyword>
<evidence type="ECO:0000256" key="1">
    <source>
        <dbReference type="SAM" id="MobiDB-lite"/>
    </source>
</evidence>
<accession>A0A9P5L9B4</accession>
<name>A0A9P5L9B4_9HYPO</name>
<sequence>MLDESLPTYRFKPSSENPLNTILYFTHNGSDPSAEYLVKRPAPSAAANQYALGLLDPQNGAVIYGEVLLKPEWTQPTLSAAEVRANNGPAPQAPIIPDTFALSLYNPDQTVPVKLHTGSWGKSDSWEFEIPERTFKLPSVSRIDQEADSPPVSELVPKLVFRWKRDGRKDMTCYMTGKTVAGKNSKEPDITVAFFRGKNDSILTIYEPNMARVEVEDRKGLEMALLLSAEVIRDLWVNPRNNPFNLSGAAAQSSGRRRNTSPRATTPPGPIMSGALGNQRPSSPTRTSPTQTSTNDTARRQAEIEAETQRLKAMVAEEERQAREREKEEEKRAKKIQEREDKERRKREAEVEAETERLRREFGMSGQEYTSPTSPTSPRLPPRPQLGVPGLPPRPVSVGPMQMSSPYFAPPPQQPQAPANSNSGNNAAGGKKRHGLGGLFQSAGPYTGPAAATVSGLFGGRTEEDKRKKVQKKRSVHF</sequence>
<organism evidence="2 3">
    <name type="scientific">Cylindrodendrum hubeiense</name>
    <dbReference type="NCBI Taxonomy" id="595255"/>
    <lineage>
        <taxon>Eukaryota</taxon>
        <taxon>Fungi</taxon>
        <taxon>Dikarya</taxon>
        <taxon>Ascomycota</taxon>
        <taxon>Pezizomycotina</taxon>
        <taxon>Sordariomycetes</taxon>
        <taxon>Hypocreomycetidae</taxon>
        <taxon>Hypocreales</taxon>
        <taxon>Nectriaceae</taxon>
        <taxon>Cylindrodendrum</taxon>
    </lineage>
</organism>
<feature type="compositionally biased region" description="Low complexity" evidence="1">
    <location>
        <begin position="279"/>
        <end position="294"/>
    </location>
</feature>
<dbReference type="AlphaFoldDB" id="A0A9P5L9B4"/>
<feature type="compositionally biased region" description="Pro residues" evidence="1">
    <location>
        <begin position="378"/>
        <end position="395"/>
    </location>
</feature>
<dbReference type="Proteomes" id="UP000722485">
    <property type="component" value="Unassembled WGS sequence"/>
</dbReference>
<proteinExistence type="predicted"/>
<feature type="compositionally biased region" description="Basic residues" evidence="1">
    <location>
        <begin position="468"/>
        <end position="478"/>
    </location>
</feature>
<feature type="region of interest" description="Disordered" evidence="1">
    <location>
        <begin position="316"/>
        <end position="478"/>
    </location>
</feature>
<gene>
    <name evidence="2" type="ORF">G7Z17_g5180</name>
</gene>
<protein>
    <submittedName>
        <fullName evidence="2">Uncharacterized protein</fullName>
    </submittedName>
</protein>
<evidence type="ECO:0000313" key="2">
    <source>
        <dbReference type="EMBL" id="KAF7551246.1"/>
    </source>
</evidence>
<evidence type="ECO:0000313" key="3">
    <source>
        <dbReference type="Proteomes" id="UP000722485"/>
    </source>
</evidence>
<dbReference type="OrthoDB" id="3357341at2759"/>
<comment type="caution">
    <text evidence="2">The sequence shown here is derived from an EMBL/GenBank/DDBJ whole genome shotgun (WGS) entry which is preliminary data.</text>
</comment>
<feature type="compositionally biased region" description="Basic and acidic residues" evidence="1">
    <location>
        <begin position="316"/>
        <end position="362"/>
    </location>
</feature>
<feature type="region of interest" description="Disordered" evidence="1">
    <location>
        <begin position="247"/>
        <end position="299"/>
    </location>
</feature>